<dbReference type="PANTHER" id="PTHR23355:SF9">
    <property type="entry name" value="DIS3-LIKE EXONUCLEASE 2"/>
    <property type="match status" value="1"/>
</dbReference>
<dbReference type="eggNOG" id="COG0557">
    <property type="taxonomic scope" value="Bacteria"/>
</dbReference>
<comment type="caution">
    <text evidence="2">The sequence shown here is derived from an EMBL/GenBank/DDBJ whole genome shotgun (WGS) entry which is preliminary data.</text>
</comment>
<dbReference type="SUPFAM" id="SSF50249">
    <property type="entry name" value="Nucleic acid-binding proteins"/>
    <property type="match status" value="1"/>
</dbReference>
<organism evidence="2 3">
    <name type="scientific">Intrasporangium oryzae NRRL B-24470</name>
    <dbReference type="NCBI Taxonomy" id="1386089"/>
    <lineage>
        <taxon>Bacteria</taxon>
        <taxon>Bacillati</taxon>
        <taxon>Actinomycetota</taxon>
        <taxon>Actinomycetes</taxon>
        <taxon>Micrococcales</taxon>
        <taxon>Intrasporangiaceae</taxon>
        <taxon>Intrasporangium</taxon>
    </lineage>
</organism>
<dbReference type="InterPro" id="IPR050180">
    <property type="entry name" value="RNR_Ribonuclease"/>
</dbReference>
<evidence type="ECO:0000313" key="3">
    <source>
        <dbReference type="Proteomes" id="UP000019489"/>
    </source>
</evidence>
<dbReference type="GO" id="GO:0003723">
    <property type="term" value="F:RNA binding"/>
    <property type="evidence" value="ECO:0007669"/>
    <property type="project" value="InterPro"/>
</dbReference>
<reference evidence="2 3" key="1">
    <citation type="submission" date="2013-08" db="EMBL/GenBank/DDBJ databases">
        <title>Intrasporangium oryzae NRRL B-24470.</title>
        <authorList>
            <person name="Liu H."/>
            <person name="Wang G."/>
        </authorList>
    </citation>
    <scope>NUCLEOTIDE SEQUENCE [LARGE SCALE GENOMIC DNA]</scope>
    <source>
        <strain evidence="2 3">NRRL B-24470</strain>
    </source>
</reference>
<sequence>MALRKIVYRPAETPGDTGAALLARFEAVRQEFEIRTDFPADVVAEAKAAAGAAPLPDRDETAVPFVTIDPPTSMDLDQALSIERQGDGYRVRYAIADVPAFVRAGGAIDAEARRRGQTVYCPDRRAQLHPSELSEGAASLLPGQVRPAFVWDLVLGPDGQCADASVYRALVRSVRRYDYAEVQRLVDDGSADELLVLLKEVGEKRIALEQERGGASLPMPEQAVDEDADGTFRVSFRPVLAAEDWNAQISLMTGMAAAELMLEGRVGILRTMPQADPRDVKRFRRQAAAAGVPWPDDMLYGQFLRTLDRADPVHLALIHEATTLFRGADYTPFDGQVPNHPEHAAVASAYAHVTAPLRRLVDRFGLVVCEALSSGTDVPAWAREALPTLPEIMRESDRRANAVARACTDSVEAAELRGRVGSNLDGFVVDENGKGVVVQLIEYAVVARASGEADGGDAVTVRVDAAEIETGTLMLSLVGPAEAGARPASAGQPA</sequence>
<evidence type="ECO:0000313" key="2">
    <source>
        <dbReference type="EMBL" id="EWT01730.1"/>
    </source>
</evidence>
<accession>W9G6S8</accession>
<dbReference type="GO" id="GO:0004540">
    <property type="term" value="F:RNA nuclease activity"/>
    <property type="evidence" value="ECO:0007669"/>
    <property type="project" value="InterPro"/>
</dbReference>
<proteinExistence type="predicted"/>
<protein>
    <submittedName>
        <fullName evidence="2">Ribonuclease II</fullName>
    </submittedName>
</protein>
<keyword evidence="3" id="KW-1185">Reference proteome</keyword>
<dbReference type="RefSeq" id="WP_051510433.1">
    <property type="nucleotide sequence ID" value="NZ_AWSA01000018.1"/>
</dbReference>
<evidence type="ECO:0000259" key="1">
    <source>
        <dbReference type="SMART" id="SM00955"/>
    </source>
</evidence>
<dbReference type="GO" id="GO:0006402">
    <property type="term" value="P:mRNA catabolic process"/>
    <property type="evidence" value="ECO:0007669"/>
    <property type="project" value="TreeGrafter"/>
</dbReference>
<dbReference type="STRING" id="1386089.N865_07735"/>
<dbReference type="EMBL" id="AWSA01000018">
    <property type="protein sequence ID" value="EWT01730.1"/>
    <property type="molecule type" value="Genomic_DNA"/>
</dbReference>
<dbReference type="InterPro" id="IPR040596">
    <property type="entry name" value="RNase_II_C_S1"/>
</dbReference>
<name>W9G6S8_9MICO</name>
<dbReference type="PATRIC" id="fig|1386089.3.peg.2041"/>
<dbReference type="OrthoDB" id="5800376at2"/>
<dbReference type="InterPro" id="IPR001900">
    <property type="entry name" value="RNase_II/R"/>
</dbReference>
<dbReference type="Proteomes" id="UP000019489">
    <property type="component" value="Unassembled WGS sequence"/>
</dbReference>
<dbReference type="Pfam" id="PF18614">
    <property type="entry name" value="RNase_II_C_S1"/>
    <property type="match status" value="1"/>
</dbReference>
<dbReference type="AlphaFoldDB" id="W9G6S8"/>
<gene>
    <name evidence="2" type="ORF">N865_07735</name>
</gene>
<dbReference type="PANTHER" id="PTHR23355">
    <property type="entry name" value="RIBONUCLEASE"/>
    <property type="match status" value="1"/>
</dbReference>
<dbReference type="Pfam" id="PF00773">
    <property type="entry name" value="RNB"/>
    <property type="match status" value="1"/>
</dbReference>
<dbReference type="SMART" id="SM00955">
    <property type="entry name" value="RNB"/>
    <property type="match status" value="1"/>
</dbReference>
<feature type="domain" description="RNB" evidence="1">
    <location>
        <begin position="57"/>
        <end position="375"/>
    </location>
</feature>
<dbReference type="InterPro" id="IPR012340">
    <property type="entry name" value="NA-bd_OB-fold"/>
</dbReference>